<dbReference type="InterPro" id="IPR004045">
    <property type="entry name" value="Glutathione_S-Trfase_N"/>
</dbReference>
<dbReference type="Pfam" id="PF02798">
    <property type="entry name" value="GST_N"/>
    <property type="match status" value="1"/>
</dbReference>
<reference evidence="3" key="1">
    <citation type="submission" date="2020-07" db="EMBL/GenBank/DDBJ databases">
        <title>Genome sequence and genetic diversity analysis of an under-domesticated orphan crop, white fonio (Digitaria exilis).</title>
        <authorList>
            <person name="Bennetzen J.L."/>
            <person name="Chen S."/>
            <person name="Ma X."/>
            <person name="Wang X."/>
            <person name="Yssel A.E.J."/>
            <person name="Chaluvadi S.R."/>
            <person name="Johnson M."/>
            <person name="Gangashetty P."/>
            <person name="Hamidou F."/>
            <person name="Sanogo M.D."/>
            <person name="Zwaenepoel A."/>
            <person name="Wallace J."/>
            <person name="Van De Peer Y."/>
            <person name="Van Deynze A."/>
        </authorList>
    </citation>
    <scope>NUCLEOTIDE SEQUENCE</scope>
    <source>
        <tissue evidence="3">Leaves</tissue>
    </source>
</reference>
<accession>A0A835ES56</accession>
<dbReference type="GO" id="GO:0005737">
    <property type="term" value="C:cytoplasm"/>
    <property type="evidence" value="ECO:0007669"/>
    <property type="project" value="TreeGrafter"/>
</dbReference>
<dbReference type="GO" id="GO:0006749">
    <property type="term" value="P:glutathione metabolic process"/>
    <property type="evidence" value="ECO:0007669"/>
    <property type="project" value="TreeGrafter"/>
</dbReference>
<feature type="region of interest" description="Disordered" evidence="1">
    <location>
        <begin position="1"/>
        <end position="52"/>
    </location>
</feature>
<sequence>MHGPTPHNGPISELHFHRVSGSRHSPPRSSKPCNQVEDRTPTTTINSTQRGKRLREHLECTSSENVIPPADVAEVIRVLTLRLKDLGNKSDELLRSNPVHKKVPMLVHGSRALPESVIILRPARSSSPTPSTPRTLAQFWCHFIDNKLGPAMDRAVFASTREDQEVAVQQVHDNLALLEADLRNGAFRGPCFFDGNEWAAAPTGSTCSRMSQGCASWAPTSYRFPLDEVRETIPAINHHMLLGLAGAAAASSAADAPTATAAANSVVVDI</sequence>
<dbReference type="Gene3D" id="1.20.1050.10">
    <property type="match status" value="1"/>
</dbReference>
<comment type="caution">
    <text evidence="3">The sequence shown here is derived from an EMBL/GenBank/DDBJ whole genome shotgun (WGS) entry which is preliminary data.</text>
</comment>
<dbReference type="PANTHER" id="PTHR11260:SF683">
    <property type="entry name" value="GLUTATHIONE TRANSFERASE"/>
    <property type="match status" value="1"/>
</dbReference>
<name>A0A835ES56_9POAL</name>
<evidence type="ECO:0000313" key="4">
    <source>
        <dbReference type="Proteomes" id="UP000636709"/>
    </source>
</evidence>
<dbReference type="AlphaFoldDB" id="A0A835ES56"/>
<dbReference type="InterPro" id="IPR036282">
    <property type="entry name" value="Glutathione-S-Trfase_C_sf"/>
</dbReference>
<dbReference type="EMBL" id="JACEFO010001719">
    <property type="protein sequence ID" value="KAF8716927.1"/>
    <property type="molecule type" value="Genomic_DNA"/>
</dbReference>
<dbReference type="SUPFAM" id="SSF47616">
    <property type="entry name" value="GST C-terminal domain-like"/>
    <property type="match status" value="1"/>
</dbReference>
<keyword evidence="4" id="KW-1185">Reference proteome</keyword>
<evidence type="ECO:0000259" key="2">
    <source>
        <dbReference type="Pfam" id="PF02798"/>
    </source>
</evidence>
<dbReference type="SUPFAM" id="SSF52833">
    <property type="entry name" value="Thioredoxin-like"/>
    <property type="match status" value="1"/>
</dbReference>
<protein>
    <recommendedName>
        <fullName evidence="2">GST N-terminal domain-containing protein</fullName>
    </recommendedName>
</protein>
<organism evidence="3 4">
    <name type="scientific">Digitaria exilis</name>
    <dbReference type="NCBI Taxonomy" id="1010633"/>
    <lineage>
        <taxon>Eukaryota</taxon>
        <taxon>Viridiplantae</taxon>
        <taxon>Streptophyta</taxon>
        <taxon>Embryophyta</taxon>
        <taxon>Tracheophyta</taxon>
        <taxon>Spermatophyta</taxon>
        <taxon>Magnoliopsida</taxon>
        <taxon>Liliopsida</taxon>
        <taxon>Poales</taxon>
        <taxon>Poaceae</taxon>
        <taxon>PACMAD clade</taxon>
        <taxon>Panicoideae</taxon>
        <taxon>Panicodae</taxon>
        <taxon>Paniceae</taxon>
        <taxon>Anthephorinae</taxon>
        <taxon>Digitaria</taxon>
    </lineage>
</organism>
<proteinExistence type="predicted"/>
<gene>
    <name evidence="3" type="ORF">HU200_026029</name>
</gene>
<dbReference type="OrthoDB" id="4951845at2759"/>
<dbReference type="GO" id="GO:0004364">
    <property type="term" value="F:glutathione transferase activity"/>
    <property type="evidence" value="ECO:0007669"/>
    <property type="project" value="TreeGrafter"/>
</dbReference>
<evidence type="ECO:0000256" key="1">
    <source>
        <dbReference type="SAM" id="MobiDB-lite"/>
    </source>
</evidence>
<dbReference type="InterPro" id="IPR036249">
    <property type="entry name" value="Thioredoxin-like_sf"/>
</dbReference>
<dbReference type="Gene3D" id="3.40.30.10">
    <property type="entry name" value="Glutaredoxin"/>
    <property type="match status" value="1"/>
</dbReference>
<dbReference type="Proteomes" id="UP000636709">
    <property type="component" value="Unassembled WGS sequence"/>
</dbReference>
<evidence type="ECO:0000313" key="3">
    <source>
        <dbReference type="EMBL" id="KAF8716927.1"/>
    </source>
</evidence>
<feature type="domain" description="GST N-terminal" evidence="2">
    <location>
        <begin position="81"/>
        <end position="121"/>
    </location>
</feature>
<dbReference type="InterPro" id="IPR045073">
    <property type="entry name" value="Omega/Tau-like"/>
</dbReference>
<dbReference type="PANTHER" id="PTHR11260">
    <property type="entry name" value="GLUTATHIONE S-TRANSFERASE, GST, SUPERFAMILY, GST DOMAIN CONTAINING"/>
    <property type="match status" value="1"/>
</dbReference>